<feature type="region of interest" description="Disordered" evidence="1">
    <location>
        <begin position="580"/>
        <end position="600"/>
    </location>
</feature>
<organism evidence="3 4">
    <name type="scientific">Priapulus caudatus</name>
    <name type="common">Priapulid worm</name>
    <dbReference type="NCBI Taxonomy" id="37621"/>
    <lineage>
        <taxon>Eukaryota</taxon>
        <taxon>Metazoa</taxon>
        <taxon>Ecdysozoa</taxon>
        <taxon>Scalidophora</taxon>
        <taxon>Priapulida</taxon>
        <taxon>Priapulimorpha</taxon>
        <taxon>Priapulimorphida</taxon>
        <taxon>Priapulidae</taxon>
        <taxon>Priapulus</taxon>
    </lineage>
</organism>
<dbReference type="SUPFAM" id="SSF52540">
    <property type="entry name" value="P-loop containing nucleoside triphosphate hydrolases"/>
    <property type="match status" value="1"/>
</dbReference>
<dbReference type="Pfam" id="PF00531">
    <property type="entry name" value="Death"/>
    <property type="match status" value="1"/>
</dbReference>
<accession>A0ABM1ENC2</accession>
<feature type="compositionally biased region" description="Acidic residues" evidence="1">
    <location>
        <begin position="589"/>
        <end position="600"/>
    </location>
</feature>
<evidence type="ECO:0000313" key="3">
    <source>
        <dbReference type="Proteomes" id="UP000695022"/>
    </source>
</evidence>
<dbReference type="Gene3D" id="1.10.533.10">
    <property type="entry name" value="Death Domain, Fas"/>
    <property type="match status" value="1"/>
</dbReference>
<feature type="domain" description="Death" evidence="2">
    <location>
        <begin position="676"/>
        <end position="744"/>
    </location>
</feature>
<dbReference type="InterPro" id="IPR027417">
    <property type="entry name" value="P-loop_NTPase"/>
</dbReference>
<feature type="compositionally biased region" description="Gly residues" evidence="1">
    <location>
        <begin position="67"/>
        <end position="77"/>
    </location>
</feature>
<dbReference type="InterPro" id="IPR039788">
    <property type="entry name" value="NOL4/NOL4L"/>
</dbReference>
<evidence type="ECO:0000313" key="4">
    <source>
        <dbReference type="RefSeq" id="XP_014673693.1"/>
    </source>
</evidence>
<evidence type="ECO:0000259" key="2">
    <source>
        <dbReference type="PROSITE" id="PS50017"/>
    </source>
</evidence>
<sequence length="778" mass="83425">MTKEFVIKVFGSSGVGKTTLIESLKTGWMGSLFRRRGSLMGSQRGQKGAPLNANNNANTEQMMARSCGGGGGGGGGSPKQKTVEDVSANGSYTRGVSIELASVPGVGELSVWEFSGVDTYHLLYDHFIGNVSCVHVVVYRLDDPDELQLRQLTYWLEFLRARLPHEHPIGHCGYAADLAIADETYVVDAYVPSGAGVRALRSHLGDEKRLVAAALPPRTGFLDAVSARLPAWRRCARAFPALSWAQFKDTVRQQVNPLAGDEHLRELTQQLQLAGDALYLKGGSQSMQDVVVIAPRWLCGDVVGFLLAHDHIAATHGTGCYTVDNLQLLFPEADALDLLQVLEALQMCTQCDDDGEIVYEFPCLNFTETLPGLWEREGAYEGGSAVYGGYRLRPVGCDQLLNSVFARIQVQLRRSLLENHDPDNDLYQWHGGSKLCSGVLESLITLEGAGEVEVKARGPVDAQLSCFYFLDDVVSVVEAAIVEVCPGLALQRLVLSAADLAECQGASVDLAECQGASVDLAECQGAFVDLADCHGSVDLAECQDSRDLAECQRSVDLPESQDSGELARCQESDDPCLESVDLGDRESNEDQDCDDGDTGADVETYTAADVLRSQLRRGFVVANAAGSEEHLVDLLCFGAADALHALTLGVDLPAACLDPATRRRLASVLDPADPWGKDWCLLAVALGLNDLLPSIDAGVGEGESRTAAAITEWARREGATVGALVEKLQELGRADAAEAVLEAAPLYRVAAEDGGAAERQAAEARIRSLSSDLSRLSR</sequence>
<keyword evidence="3" id="KW-1185">Reference proteome</keyword>
<protein>
    <submittedName>
        <fullName evidence="4">Death-associated protein kinase 1-like</fullName>
    </submittedName>
</protein>
<dbReference type="PANTHER" id="PTHR12449:SF18">
    <property type="entry name" value="DEATH DOMAIN-CONTAINING PROTEIN"/>
    <property type="match status" value="1"/>
</dbReference>
<dbReference type="CDD" id="cd08782">
    <property type="entry name" value="Death_DAPK1"/>
    <property type="match status" value="1"/>
</dbReference>
<dbReference type="PROSITE" id="PS50017">
    <property type="entry name" value="DEATH_DOMAIN"/>
    <property type="match status" value="1"/>
</dbReference>
<dbReference type="Gene3D" id="3.40.50.300">
    <property type="entry name" value="P-loop containing nucleotide triphosphate hydrolases"/>
    <property type="match status" value="1"/>
</dbReference>
<reference evidence="4" key="1">
    <citation type="submission" date="2025-08" db="UniProtKB">
        <authorList>
            <consortium name="RefSeq"/>
        </authorList>
    </citation>
    <scope>IDENTIFICATION</scope>
</reference>
<dbReference type="InterPro" id="IPR011029">
    <property type="entry name" value="DEATH-like_dom_sf"/>
</dbReference>
<feature type="region of interest" description="Disordered" evidence="1">
    <location>
        <begin position="62"/>
        <end position="83"/>
    </location>
</feature>
<evidence type="ECO:0000256" key="1">
    <source>
        <dbReference type="SAM" id="MobiDB-lite"/>
    </source>
</evidence>
<dbReference type="GeneID" id="106813958"/>
<proteinExistence type="predicted"/>
<dbReference type="InterPro" id="IPR000488">
    <property type="entry name" value="Death_dom"/>
</dbReference>
<dbReference type="SUPFAM" id="SSF47986">
    <property type="entry name" value="DEATH domain"/>
    <property type="match status" value="1"/>
</dbReference>
<dbReference type="PANTHER" id="PTHR12449">
    <property type="entry name" value="DEATH DOMAIN-CONTAINING PROTEIN"/>
    <property type="match status" value="1"/>
</dbReference>
<gene>
    <name evidence="4" type="primary">LOC106813958</name>
</gene>
<dbReference type="Proteomes" id="UP000695022">
    <property type="component" value="Unplaced"/>
</dbReference>
<name>A0ABM1ENC2_PRICU</name>
<dbReference type="RefSeq" id="XP_014673693.1">
    <property type="nucleotide sequence ID" value="XM_014818207.1"/>
</dbReference>
<dbReference type="SMART" id="SM00005">
    <property type="entry name" value="DEATH"/>
    <property type="match status" value="1"/>
</dbReference>